<comment type="catalytic activity">
    <reaction evidence="1">
        <text>ATP + protein L-histidine = ADP + protein N-phospho-L-histidine.</text>
        <dbReference type="EC" id="2.7.13.3"/>
    </reaction>
</comment>
<reference evidence="18 19" key="3">
    <citation type="submission" date="2019-03" db="EMBL/GenBank/DDBJ databases">
        <title>Genomic Encyclopedia of Type Strains, Phase IV (KMG-IV): sequencing the most valuable type-strain genomes for metagenomic binning, comparative biology and taxonomic classification.</title>
        <authorList>
            <person name="Goeker M."/>
        </authorList>
    </citation>
    <scope>NUCLEOTIDE SEQUENCE [LARGE SCALE GENOMIC DNA]</scope>
    <source>
        <strain evidence="18 19">DSM 103236</strain>
    </source>
</reference>
<dbReference type="InterPro" id="IPR011006">
    <property type="entry name" value="CheY-like_superfamily"/>
</dbReference>
<keyword evidence="9" id="KW-0805">Transcription regulation</keyword>
<keyword evidence="3 12" id="KW-0597">Phosphoprotein</keyword>
<dbReference type="InterPro" id="IPR003594">
    <property type="entry name" value="HATPase_dom"/>
</dbReference>
<dbReference type="SMART" id="SM00387">
    <property type="entry name" value="HATPase_c"/>
    <property type="match status" value="1"/>
</dbReference>
<dbReference type="InterPro" id="IPR018060">
    <property type="entry name" value="HTH_AraC"/>
</dbReference>
<gene>
    <name evidence="18" type="ORF">EV200_102196</name>
    <name evidence="17" type="ORF">GCM10011413_17490</name>
</gene>
<proteinExistence type="predicted"/>
<dbReference type="InterPro" id="IPR013783">
    <property type="entry name" value="Ig-like_fold"/>
</dbReference>
<dbReference type="InterPro" id="IPR011110">
    <property type="entry name" value="Reg_prop"/>
</dbReference>
<evidence type="ECO:0000259" key="16">
    <source>
        <dbReference type="PROSITE" id="PS50110"/>
    </source>
</evidence>
<dbReference type="Pfam" id="PF12833">
    <property type="entry name" value="HTH_18"/>
    <property type="match status" value="1"/>
</dbReference>
<dbReference type="PROSITE" id="PS01124">
    <property type="entry name" value="HTH_ARAC_FAMILY_2"/>
    <property type="match status" value="1"/>
</dbReference>
<evidence type="ECO:0000256" key="1">
    <source>
        <dbReference type="ARBA" id="ARBA00000085"/>
    </source>
</evidence>
<keyword evidence="8" id="KW-0902">Two-component regulatory system</keyword>
<dbReference type="PROSITE" id="PS50110">
    <property type="entry name" value="RESPONSE_REGULATORY"/>
    <property type="match status" value="1"/>
</dbReference>
<dbReference type="Gene3D" id="3.30.565.10">
    <property type="entry name" value="Histidine kinase-like ATPase, C-terminal domain"/>
    <property type="match status" value="1"/>
</dbReference>
<dbReference type="SUPFAM" id="SSF47384">
    <property type="entry name" value="Homodimeric domain of signal transducing histidine kinase"/>
    <property type="match status" value="1"/>
</dbReference>
<dbReference type="GO" id="GO:0000155">
    <property type="term" value="F:phosphorelay sensor kinase activity"/>
    <property type="evidence" value="ECO:0007669"/>
    <property type="project" value="InterPro"/>
</dbReference>
<feature type="coiled-coil region" evidence="13">
    <location>
        <begin position="787"/>
        <end position="818"/>
    </location>
</feature>
<evidence type="ECO:0000259" key="14">
    <source>
        <dbReference type="PROSITE" id="PS01124"/>
    </source>
</evidence>
<dbReference type="Gene3D" id="2.60.40.10">
    <property type="entry name" value="Immunoglobulins"/>
    <property type="match status" value="1"/>
</dbReference>
<dbReference type="SUPFAM" id="SSF101898">
    <property type="entry name" value="NHL repeat"/>
    <property type="match status" value="1"/>
</dbReference>
<evidence type="ECO:0000256" key="10">
    <source>
        <dbReference type="ARBA" id="ARBA00023125"/>
    </source>
</evidence>
<evidence type="ECO:0000256" key="4">
    <source>
        <dbReference type="ARBA" id="ARBA00022679"/>
    </source>
</evidence>
<reference evidence="17" key="1">
    <citation type="journal article" date="2014" name="Int. J. Syst. Evol. Microbiol.">
        <title>Complete genome of a new Firmicutes species belonging to the dominant human colonic microbiota ('Ruminococcus bicirculans') reveals two chromosomes and a selective capacity to utilize plant glucans.</title>
        <authorList>
            <consortium name="NISC Comparative Sequencing Program"/>
            <person name="Wegmann U."/>
            <person name="Louis P."/>
            <person name="Goesmann A."/>
            <person name="Henrissat B."/>
            <person name="Duncan S.H."/>
            <person name="Flint H.J."/>
        </authorList>
    </citation>
    <scope>NUCLEOTIDE SEQUENCE</scope>
    <source>
        <strain evidence="17">CGMCC 1.15644</strain>
    </source>
</reference>
<accession>A0A4R2HIL6</accession>
<dbReference type="InterPro" id="IPR009057">
    <property type="entry name" value="Homeodomain-like_sf"/>
</dbReference>
<dbReference type="InterPro" id="IPR004358">
    <property type="entry name" value="Sig_transdc_His_kin-like_C"/>
</dbReference>
<dbReference type="SUPFAM" id="SSF55874">
    <property type="entry name" value="ATPase domain of HSP90 chaperone/DNA topoisomerase II/histidine kinase"/>
    <property type="match status" value="1"/>
</dbReference>
<dbReference type="Pfam" id="PF00512">
    <property type="entry name" value="HisKA"/>
    <property type="match status" value="1"/>
</dbReference>
<sequence length="1348" mass="154162">MLTPLKVFFLLVTFLALNLGLCYAQTPFGSIKYLGVENGLSNNSVNSLYLDHFGFMWMGTYDGLNRYDGYHFKIFRSGWGDKSNLVNNHITVLNGDGKNRIWVGTQKGVSYYDYADSKFHRLPYLENKKQKEVSYAINAITVTQNAVYLATDEKGLFVLKNNREQAERISFKGSKDFSVKAICADGQRYLWLFNKDAGLGQLDMKTNTIRLINTDVRSVTSIIKGLGEDIWIGTERGLYVYHTLNKKLEKCKALSGNENIMRLMLDRQQKLWLATDGGGTIVYDLKKQAVSYLSAGKEKGLLSSNSVAQIYEDRESRKWIATLRGGINIIDPEQGQFKTIRRNPLKPNSLINNFILSFSEDQYHNIWIGTDGGGLSVWNRKKDTFTNYTKTGYPGALSSNFVTSILNDADRNIWVATFSGGIDRFDEATGNFIHYRCYNSVKGVDEESLWKLYQDQEKNIWAGTTKGGALYRYNKALDKFELFDHRLKDIHTLFQDSKGRLWAGNYSQIIKIDPVGKKHEYVKINSAIRAIQEADGHRIWIGTEGGGLLLFDPETKNIKRYLERDGLPSNSILNILKDKAGNLWSSTYNGLSRFDAWHNTFKNYFANDGLQSNQFNYNAALKLSNGDFLFGGIGGFNLFSPDSIRKNKRIPKIILTDFKVNNISLDQDSTNQHTSVVNLEKISIPYQSAVISVHYAAIEFSFQDQISYAYYLEGWDRNWNYVNKLSTAYYSRLDAGTYKLHIKSTDTEGVWADNEKVITIVILPSWYRTWWAYTIYLLIGSALFYLFQTYRNRQRRLKNEIESANREMEREKDLNEKKLNFFTNISHELRTPLTLIVNPIKDILNQKEAGTEKNNLNVVYRNSRRLLSLVDQLLLFRKTESENDTLKIVGINLYSFAKEIFLCFNYLAQQHHIQYTFECEDEELYIYADKDKMEIVLFNLLSNALKFTPHGGFVKLGIRQVNCNIKIEVSDSGPGIPEHVGEKLFDKFYKVMSNESLKMGFGIGLYLAKNFVELHRGKISFISPPGLGTVFSIELPIGEAGIDQVGMAYQNELTYVNELIAQEEENEEKNNDESIGNLELLISDLHTILIVDDNAEIIDYIRQIFRDNFRIYTAADGLEGFKCCKEYLPDIVISDVNMGGLNGIELCKAIKEDSALSHIPVILLTADPGAEIKLKGIEVGAYDFISKPFDKELFTAKINGIIKNRTHLQSYFFNEITLKSDTHKVSQEDKGFLQKCITIIEDNLMENSFNVKILAADLGMSHSNLYKKIKATSGQSINSFIRFIRLRKAAELLINTNLNINEAAFRVGINDTKYFREQFQKLFKLTPSEFIKKHRKSFNKYYNINATG</sequence>
<dbReference type="Pfam" id="PF00072">
    <property type="entry name" value="Response_reg"/>
    <property type="match status" value="1"/>
</dbReference>
<name>A0A4R2HIL6_9SPHI</name>
<dbReference type="Pfam" id="PF07495">
    <property type="entry name" value="Y_Y_Y"/>
    <property type="match status" value="1"/>
</dbReference>
<organism evidence="18 19">
    <name type="scientific">Pedobacter psychrotolerans</name>
    <dbReference type="NCBI Taxonomy" id="1843235"/>
    <lineage>
        <taxon>Bacteria</taxon>
        <taxon>Pseudomonadati</taxon>
        <taxon>Bacteroidota</taxon>
        <taxon>Sphingobacteriia</taxon>
        <taxon>Sphingobacteriales</taxon>
        <taxon>Sphingobacteriaceae</taxon>
        <taxon>Pedobacter</taxon>
    </lineage>
</organism>
<dbReference type="SMART" id="SM00448">
    <property type="entry name" value="REC"/>
    <property type="match status" value="1"/>
</dbReference>
<evidence type="ECO:0000256" key="8">
    <source>
        <dbReference type="ARBA" id="ARBA00023012"/>
    </source>
</evidence>
<dbReference type="GO" id="GO:0043565">
    <property type="term" value="F:sequence-specific DNA binding"/>
    <property type="evidence" value="ECO:0007669"/>
    <property type="project" value="InterPro"/>
</dbReference>
<protein>
    <recommendedName>
        <fullName evidence="2">histidine kinase</fullName>
        <ecNumber evidence="2">2.7.13.3</ecNumber>
    </recommendedName>
</protein>
<evidence type="ECO:0000256" key="3">
    <source>
        <dbReference type="ARBA" id="ARBA00022553"/>
    </source>
</evidence>
<dbReference type="InterPro" id="IPR003661">
    <property type="entry name" value="HisK_dim/P_dom"/>
</dbReference>
<dbReference type="PRINTS" id="PR00344">
    <property type="entry name" value="BCTRLSENSOR"/>
</dbReference>
<dbReference type="PROSITE" id="PS50109">
    <property type="entry name" value="HIS_KIN"/>
    <property type="match status" value="1"/>
</dbReference>
<dbReference type="PANTHER" id="PTHR43547:SF2">
    <property type="entry name" value="HYBRID SIGNAL TRANSDUCTION HISTIDINE KINASE C"/>
    <property type="match status" value="1"/>
</dbReference>
<evidence type="ECO:0000256" key="13">
    <source>
        <dbReference type="SAM" id="Coils"/>
    </source>
</evidence>
<dbReference type="Proteomes" id="UP000295684">
    <property type="component" value="Unassembled WGS sequence"/>
</dbReference>
<dbReference type="Gene3D" id="1.10.287.130">
    <property type="match status" value="1"/>
</dbReference>
<dbReference type="RefSeq" id="WP_132529779.1">
    <property type="nucleotide sequence ID" value="NZ_BMJO01000003.1"/>
</dbReference>
<dbReference type="SMART" id="SM00342">
    <property type="entry name" value="HTH_ARAC"/>
    <property type="match status" value="1"/>
</dbReference>
<dbReference type="InterPro" id="IPR018062">
    <property type="entry name" value="HTH_AraC-typ_CS"/>
</dbReference>
<keyword evidence="13" id="KW-0175">Coiled coil</keyword>
<dbReference type="Pfam" id="PF02518">
    <property type="entry name" value="HATPase_c"/>
    <property type="match status" value="1"/>
</dbReference>
<keyword evidence="20" id="KW-1185">Reference proteome</keyword>
<dbReference type="PANTHER" id="PTHR43547">
    <property type="entry name" value="TWO-COMPONENT HISTIDINE KINASE"/>
    <property type="match status" value="1"/>
</dbReference>
<dbReference type="Proteomes" id="UP000622648">
    <property type="component" value="Unassembled WGS sequence"/>
</dbReference>
<dbReference type="EMBL" id="SLWO01000002">
    <property type="protein sequence ID" value="TCO28779.1"/>
    <property type="molecule type" value="Genomic_DNA"/>
</dbReference>
<dbReference type="InterPro" id="IPR005467">
    <property type="entry name" value="His_kinase_dom"/>
</dbReference>
<dbReference type="InterPro" id="IPR036890">
    <property type="entry name" value="HATPase_C_sf"/>
</dbReference>
<dbReference type="CDD" id="cd00075">
    <property type="entry name" value="HATPase"/>
    <property type="match status" value="1"/>
</dbReference>
<keyword evidence="6 18" id="KW-0418">Kinase</keyword>
<dbReference type="GO" id="GO:0003700">
    <property type="term" value="F:DNA-binding transcription factor activity"/>
    <property type="evidence" value="ECO:0007669"/>
    <property type="project" value="InterPro"/>
</dbReference>
<feature type="domain" description="HTH araC/xylS-type" evidence="14">
    <location>
        <begin position="1234"/>
        <end position="1333"/>
    </location>
</feature>
<dbReference type="SUPFAM" id="SSF63829">
    <property type="entry name" value="Calcium-dependent phosphotriesterase"/>
    <property type="match status" value="2"/>
</dbReference>
<evidence type="ECO:0000259" key="15">
    <source>
        <dbReference type="PROSITE" id="PS50109"/>
    </source>
</evidence>
<dbReference type="Gene3D" id="3.40.50.2300">
    <property type="match status" value="1"/>
</dbReference>
<comment type="caution">
    <text evidence="18">The sequence shown here is derived from an EMBL/GenBank/DDBJ whole genome shotgun (WGS) entry which is preliminary data.</text>
</comment>
<evidence type="ECO:0000256" key="6">
    <source>
        <dbReference type="ARBA" id="ARBA00022777"/>
    </source>
</evidence>
<dbReference type="EC" id="2.7.13.3" evidence="2"/>
<evidence type="ECO:0000313" key="19">
    <source>
        <dbReference type="Proteomes" id="UP000295684"/>
    </source>
</evidence>
<dbReference type="Pfam" id="PF07494">
    <property type="entry name" value="Reg_prop"/>
    <property type="match status" value="4"/>
</dbReference>
<dbReference type="Gene3D" id="2.130.10.10">
    <property type="entry name" value="YVTN repeat-like/Quinoprotein amine dehydrogenase"/>
    <property type="match status" value="2"/>
</dbReference>
<evidence type="ECO:0000256" key="9">
    <source>
        <dbReference type="ARBA" id="ARBA00023015"/>
    </source>
</evidence>
<keyword evidence="5" id="KW-0547">Nucleotide-binding</keyword>
<evidence type="ECO:0000313" key="17">
    <source>
        <dbReference type="EMBL" id="GGE51652.1"/>
    </source>
</evidence>
<dbReference type="PROSITE" id="PS00041">
    <property type="entry name" value="HTH_ARAC_FAMILY_1"/>
    <property type="match status" value="1"/>
</dbReference>
<keyword evidence="10" id="KW-0238">DNA-binding</keyword>
<evidence type="ECO:0000313" key="20">
    <source>
        <dbReference type="Proteomes" id="UP000622648"/>
    </source>
</evidence>
<evidence type="ECO:0000256" key="5">
    <source>
        <dbReference type="ARBA" id="ARBA00022741"/>
    </source>
</evidence>
<evidence type="ECO:0000256" key="7">
    <source>
        <dbReference type="ARBA" id="ARBA00022840"/>
    </source>
</evidence>
<keyword evidence="11" id="KW-0804">Transcription</keyword>
<dbReference type="InterPro" id="IPR011123">
    <property type="entry name" value="Y_Y_Y"/>
</dbReference>
<dbReference type="SUPFAM" id="SSF46689">
    <property type="entry name" value="Homeodomain-like"/>
    <property type="match status" value="1"/>
</dbReference>
<dbReference type="FunFam" id="1.10.287.130:FF:000045">
    <property type="entry name" value="Two-component system sensor histidine kinase/response regulator"/>
    <property type="match status" value="1"/>
</dbReference>
<evidence type="ECO:0000256" key="2">
    <source>
        <dbReference type="ARBA" id="ARBA00012438"/>
    </source>
</evidence>
<evidence type="ECO:0000313" key="18">
    <source>
        <dbReference type="EMBL" id="TCO28779.1"/>
    </source>
</evidence>
<feature type="domain" description="Response regulatory" evidence="16">
    <location>
        <begin position="1087"/>
        <end position="1202"/>
    </location>
</feature>
<keyword evidence="7" id="KW-0067">ATP-binding</keyword>
<evidence type="ECO:0000256" key="12">
    <source>
        <dbReference type="PROSITE-ProRule" id="PRU00169"/>
    </source>
</evidence>
<keyword evidence="4" id="KW-0808">Transferase</keyword>
<dbReference type="CDD" id="cd00082">
    <property type="entry name" value="HisKA"/>
    <property type="match status" value="1"/>
</dbReference>
<dbReference type="OrthoDB" id="9809670at2"/>
<dbReference type="InterPro" id="IPR001789">
    <property type="entry name" value="Sig_transdc_resp-reg_receiver"/>
</dbReference>
<dbReference type="SUPFAM" id="SSF52172">
    <property type="entry name" value="CheY-like"/>
    <property type="match status" value="1"/>
</dbReference>
<dbReference type="Gene3D" id="1.10.10.60">
    <property type="entry name" value="Homeodomain-like"/>
    <property type="match status" value="1"/>
</dbReference>
<dbReference type="InterPro" id="IPR015943">
    <property type="entry name" value="WD40/YVTN_repeat-like_dom_sf"/>
</dbReference>
<reference evidence="20" key="2">
    <citation type="journal article" date="2019" name="Int. J. Syst. Evol. Microbiol.">
        <title>The Global Catalogue of Microorganisms (GCM) 10K type strain sequencing project: providing services to taxonomists for standard genome sequencing and annotation.</title>
        <authorList>
            <consortium name="The Broad Institute Genomics Platform"/>
            <consortium name="The Broad Institute Genome Sequencing Center for Infectious Disease"/>
            <person name="Wu L."/>
            <person name="Ma J."/>
        </authorList>
    </citation>
    <scope>NUCLEOTIDE SEQUENCE [LARGE SCALE GENOMIC DNA]</scope>
    <source>
        <strain evidence="20">CGMCC 1.15644</strain>
    </source>
</reference>
<feature type="domain" description="Histidine kinase" evidence="15">
    <location>
        <begin position="824"/>
        <end position="1039"/>
    </location>
</feature>
<dbReference type="FunFam" id="3.30.565.10:FF:000037">
    <property type="entry name" value="Hybrid sensor histidine kinase/response regulator"/>
    <property type="match status" value="1"/>
</dbReference>
<dbReference type="InterPro" id="IPR036097">
    <property type="entry name" value="HisK_dim/P_sf"/>
</dbReference>
<dbReference type="SMART" id="SM00388">
    <property type="entry name" value="HisKA"/>
    <property type="match status" value="1"/>
</dbReference>
<dbReference type="EMBL" id="BMJO01000003">
    <property type="protein sequence ID" value="GGE51652.1"/>
    <property type="molecule type" value="Genomic_DNA"/>
</dbReference>
<reference evidence="17" key="4">
    <citation type="submission" date="2024-05" db="EMBL/GenBank/DDBJ databases">
        <authorList>
            <person name="Sun Q."/>
            <person name="Zhou Y."/>
        </authorList>
    </citation>
    <scope>NUCLEOTIDE SEQUENCE</scope>
    <source>
        <strain evidence="17">CGMCC 1.15644</strain>
    </source>
</reference>
<dbReference type="GO" id="GO:0005524">
    <property type="term" value="F:ATP binding"/>
    <property type="evidence" value="ECO:0007669"/>
    <property type="project" value="UniProtKB-KW"/>
</dbReference>
<feature type="modified residue" description="4-aspartylphosphate" evidence="12">
    <location>
        <position position="1135"/>
    </location>
</feature>
<evidence type="ECO:0000256" key="11">
    <source>
        <dbReference type="ARBA" id="ARBA00023163"/>
    </source>
</evidence>